<keyword evidence="1" id="KW-0378">Hydrolase</keyword>
<evidence type="ECO:0000313" key="4">
    <source>
        <dbReference type="Proteomes" id="UP000050301"/>
    </source>
</evidence>
<dbReference type="InterPro" id="IPR050345">
    <property type="entry name" value="Aliph_Amidase/BUP"/>
</dbReference>
<dbReference type="PANTHER" id="PTHR43674:SF16">
    <property type="entry name" value="CARBON-NITROGEN FAMILY, PUTATIVE (AFU_ORTHOLOGUE AFUA_5G02350)-RELATED"/>
    <property type="match status" value="1"/>
</dbReference>
<dbReference type="InParanoid" id="A0A0Q0VXN8"/>
<dbReference type="Gene3D" id="3.60.110.10">
    <property type="entry name" value="Carbon-nitrogen hydrolase"/>
    <property type="match status" value="1"/>
</dbReference>
<dbReference type="Proteomes" id="UP000050301">
    <property type="component" value="Unassembled WGS sequence"/>
</dbReference>
<dbReference type="InterPro" id="IPR003010">
    <property type="entry name" value="C-N_Hydrolase"/>
</dbReference>
<evidence type="ECO:0000313" key="3">
    <source>
        <dbReference type="EMBL" id="KQB36486.1"/>
    </source>
</evidence>
<keyword evidence="4" id="KW-1185">Reference proteome</keyword>
<accession>A0A0Q0VXN8</accession>
<organism evidence="3 4">
    <name type="scientific">Acidiplasma cupricumulans</name>
    <dbReference type="NCBI Taxonomy" id="312540"/>
    <lineage>
        <taxon>Archaea</taxon>
        <taxon>Methanobacteriati</taxon>
        <taxon>Thermoplasmatota</taxon>
        <taxon>Thermoplasmata</taxon>
        <taxon>Thermoplasmatales</taxon>
        <taxon>Ferroplasmaceae</taxon>
        <taxon>Acidiplasma</taxon>
    </lineage>
</organism>
<sequence>MINMAENELVRIGMVQMGSVPEKQENIEKAISYTDEAVSQGADIVVYNELFTTPYFPAEENMKYFEYAERDDGETVQIFRKYAREHKVSLIPTIFEEDKVVRGIFYDTAIFIGKDGNVMGKYRKIHLPQLNGYYEKYYFHPGSGYPVFQQDGYKIGSVICYDRHFQEGPRILSLKGADIVFVPTTTNFYPETWELELRAHAAFNTIFVVGVNRTEEEFNGQKIKYLGRSLIAGPSGEIIAQMSDKEGVKVADVNIDLIKQRREKAPFLADRKVIAYKDLVDNDIGNIYYEKDVMGDDK</sequence>
<dbReference type="Pfam" id="PF00795">
    <property type="entry name" value="CN_hydrolase"/>
    <property type="match status" value="1"/>
</dbReference>
<dbReference type="AlphaFoldDB" id="A0A0Q0VXN8"/>
<feature type="domain" description="CN hydrolase" evidence="2">
    <location>
        <begin position="10"/>
        <end position="255"/>
    </location>
</feature>
<dbReference type="GO" id="GO:0016811">
    <property type="term" value="F:hydrolase activity, acting on carbon-nitrogen (but not peptide) bonds, in linear amides"/>
    <property type="evidence" value="ECO:0007669"/>
    <property type="project" value="TreeGrafter"/>
</dbReference>
<dbReference type="InterPro" id="IPR036526">
    <property type="entry name" value="C-N_Hydrolase_sf"/>
</dbReference>
<dbReference type="FunCoup" id="A0A0Q0VXN8">
    <property type="interactions" value="40"/>
</dbReference>
<gene>
    <name evidence="3" type="ORF">AOG55_03935</name>
</gene>
<name>A0A0Q0VXN8_9ARCH</name>
<evidence type="ECO:0000259" key="2">
    <source>
        <dbReference type="PROSITE" id="PS50263"/>
    </source>
</evidence>
<dbReference type="PANTHER" id="PTHR43674">
    <property type="entry name" value="NITRILASE C965.09-RELATED"/>
    <property type="match status" value="1"/>
</dbReference>
<reference evidence="3 4" key="1">
    <citation type="submission" date="2015-09" db="EMBL/GenBank/DDBJ databases">
        <title>Heavy metals and arsenic resistance mechanisms in polyextremophilic archaea of the family Ferroplasmaceae.</title>
        <authorList>
            <person name="Bulaev A.G."/>
            <person name="Kanygina A.V."/>
        </authorList>
    </citation>
    <scope>NUCLEOTIDE SEQUENCE [LARGE SCALE GENOMIC DNA]</scope>
    <source>
        <strain evidence="3 4">BH2</strain>
    </source>
</reference>
<comment type="caution">
    <text evidence="3">The sequence shown here is derived from an EMBL/GenBank/DDBJ whole genome shotgun (WGS) entry which is preliminary data.</text>
</comment>
<dbReference type="SUPFAM" id="SSF56317">
    <property type="entry name" value="Carbon-nitrogen hydrolase"/>
    <property type="match status" value="1"/>
</dbReference>
<protein>
    <recommendedName>
        <fullName evidence="2">CN hydrolase domain-containing protein</fullName>
    </recommendedName>
</protein>
<dbReference type="EMBL" id="LKBH01000026">
    <property type="protein sequence ID" value="KQB36486.1"/>
    <property type="molecule type" value="Genomic_DNA"/>
</dbReference>
<dbReference type="PROSITE" id="PS50263">
    <property type="entry name" value="CN_HYDROLASE"/>
    <property type="match status" value="1"/>
</dbReference>
<proteinExistence type="predicted"/>
<evidence type="ECO:0000256" key="1">
    <source>
        <dbReference type="ARBA" id="ARBA00022801"/>
    </source>
</evidence>